<accession>A0A0F9NJ04</accession>
<protein>
    <submittedName>
        <fullName evidence="1">Uncharacterized protein</fullName>
    </submittedName>
</protein>
<name>A0A0F9NJ04_9ZZZZ</name>
<dbReference type="AlphaFoldDB" id="A0A0F9NJ04"/>
<organism evidence="1">
    <name type="scientific">marine sediment metagenome</name>
    <dbReference type="NCBI Taxonomy" id="412755"/>
    <lineage>
        <taxon>unclassified sequences</taxon>
        <taxon>metagenomes</taxon>
        <taxon>ecological metagenomes</taxon>
    </lineage>
</organism>
<sequence>MPTTIEPIEIGTQLKVRDGRVVDDKAKGVMLRWLDRYARRKGRFSNRPSLHVQTERDIDTRQTFLQAFVDTVSDTSPPWFADMVVDRSKKGHPK</sequence>
<evidence type="ECO:0000313" key="1">
    <source>
        <dbReference type="EMBL" id="KKN19515.1"/>
    </source>
</evidence>
<dbReference type="EMBL" id="LAZR01003327">
    <property type="protein sequence ID" value="KKN19515.1"/>
    <property type="molecule type" value="Genomic_DNA"/>
</dbReference>
<comment type="caution">
    <text evidence="1">The sequence shown here is derived from an EMBL/GenBank/DDBJ whole genome shotgun (WGS) entry which is preliminary data.</text>
</comment>
<gene>
    <name evidence="1" type="ORF">LCGC14_0945020</name>
</gene>
<proteinExistence type="predicted"/>
<reference evidence="1" key="1">
    <citation type="journal article" date="2015" name="Nature">
        <title>Complex archaea that bridge the gap between prokaryotes and eukaryotes.</title>
        <authorList>
            <person name="Spang A."/>
            <person name="Saw J.H."/>
            <person name="Jorgensen S.L."/>
            <person name="Zaremba-Niedzwiedzka K."/>
            <person name="Martijn J."/>
            <person name="Lind A.E."/>
            <person name="van Eijk R."/>
            <person name="Schleper C."/>
            <person name="Guy L."/>
            <person name="Ettema T.J."/>
        </authorList>
    </citation>
    <scope>NUCLEOTIDE SEQUENCE</scope>
</reference>